<keyword evidence="3" id="KW-1185">Reference proteome</keyword>
<feature type="transmembrane region" description="Helical" evidence="1">
    <location>
        <begin position="74"/>
        <end position="105"/>
    </location>
</feature>
<sequence>MPTLFGAMTGYINKSTLQRLVALPTEVTPIRMMTKRSSAQMKRASSSVPRLQISRRHIQNSQCLPDTDNPGHQWGFSALLSSVVLIVQLIWGCTIGTVCAAPLLLRLQPKQQRAWRHQN</sequence>
<organism evidence="2 3">
    <name type="scientific">Phyllosticta citrichinensis</name>
    <dbReference type="NCBI Taxonomy" id="1130410"/>
    <lineage>
        <taxon>Eukaryota</taxon>
        <taxon>Fungi</taxon>
        <taxon>Dikarya</taxon>
        <taxon>Ascomycota</taxon>
        <taxon>Pezizomycotina</taxon>
        <taxon>Dothideomycetes</taxon>
        <taxon>Dothideomycetes incertae sedis</taxon>
        <taxon>Botryosphaeriales</taxon>
        <taxon>Phyllostictaceae</taxon>
        <taxon>Phyllosticta</taxon>
    </lineage>
</organism>
<protein>
    <submittedName>
        <fullName evidence="2">Uncharacterized protein</fullName>
    </submittedName>
</protein>
<comment type="caution">
    <text evidence="2">The sequence shown here is derived from an EMBL/GenBank/DDBJ whole genome shotgun (WGS) entry which is preliminary data.</text>
</comment>
<name>A0ABR1XXT4_9PEZI</name>
<keyword evidence="1" id="KW-1133">Transmembrane helix</keyword>
<dbReference type="EMBL" id="JBBWUH010000004">
    <property type="protein sequence ID" value="KAK8170245.1"/>
    <property type="molecule type" value="Genomic_DNA"/>
</dbReference>
<keyword evidence="1" id="KW-0472">Membrane</keyword>
<evidence type="ECO:0000313" key="3">
    <source>
        <dbReference type="Proteomes" id="UP001456524"/>
    </source>
</evidence>
<proteinExistence type="predicted"/>
<gene>
    <name evidence="2" type="ORF">IWX90DRAFT_486093</name>
</gene>
<dbReference type="Proteomes" id="UP001456524">
    <property type="component" value="Unassembled WGS sequence"/>
</dbReference>
<accession>A0ABR1XXT4</accession>
<evidence type="ECO:0000313" key="2">
    <source>
        <dbReference type="EMBL" id="KAK8170245.1"/>
    </source>
</evidence>
<evidence type="ECO:0000256" key="1">
    <source>
        <dbReference type="SAM" id="Phobius"/>
    </source>
</evidence>
<keyword evidence="1" id="KW-0812">Transmembrane</keyword>
<reference evidence="2 3" key="1">
    <citation type="journal article" date="2022" name="G3 (Bethesda)">
        <title>Enemy or ally: a genomic approach to elucidate the lifestyle of Phyllosticta citrichinaensis.</title>
        <authorList>
            <person name="Buijs V.A."/>
            <person name="Groenewald J.Z."/>
            <person name="Haridas S."/>
            <person name="LaButti K.M."/>
            <person name="Lipzen A."/>
            <person name="Martin F.M."/>
            <person name="Barry K."/>
            <person name="Grigoriev I.V."/>
            <person name="Crous P.W."/>
            <person name="Seidl M.F."/>
        </authorList>
    </citation>
    <scope>NUCLEOTIDE SEQUENCE [LARGE SCALE GENOMIC DNA]</scope>
    <source>
        <strain evidence="2 3">CBS 129764</strain>
    </source>
</reference>